<evidence type="ECO:0000259" key="6">
    <source>
        <dbReference type="Pfam" id="PF00590"/>
    </source>
</evidence>
<dbReference type="NCBIfam" id="TIGR02467">
    <property type="entry name" value="CbiE"/>
    <property type="match status" value="1"/>
</dbReference>
<keyword evidence="3" id="KW-0489">Methyltransferase</keyword>
<dbReference type="RefSeq" id="WP_406765287.1">
    <property type="nucleotide sequence ID" value="NZ_JBJHZY010000002.1"/>
</dbReference>
<keyword evidence="4" id="KW-0808">Transferase</keyword>
<dbReference type="Pfam" id="PF00590">
    <property type="entry name" value="TP_methylase"/>
    <property type="match status" value="1"/>
</dbReference>
<sequence>MIYIVGLGPGSKDYMLLKATEILESSDLIIGFKRALKSIDFIAVPKLSAKDLKETLELLTENEHRKISIVASGDPCFYGILDYIRKNYNGQIEVIPGISSFQYLIAKLNKCWQGSFLGSLHGREEAFIEKVEENAVSIWLTDRVNSPEAICKKLYEEKLKVKVYVGENLSYSDEKISTGYPEELMNNRFSELSVVVIENDLHKG</sequence>
<dbReference type="InterPro" id="IPR000878">
    <property type="entry name" value="4pyrrol_Mease"/>
</dbReference>
<protein>
    <submittedName>
        <fullName evidence="7">Precorrin-6y C5,15-methyltransferase (Decarboxylating) subunit CbiE</fullName>
    </submittedName>
</protein>
<dbReference type="CDD" id="cd11644">
    <property type="entry name" value="Precorrin-6Y-MT"/>
    <property type="match status" value="1"/>
</dbReference>
<comment type="pathway">
    <text evidence="1">Cofactor biosynthesis; adenosylcobalamin biosynthesis.</text>
</comment>
<evidence type="ECO:0000313" key="8">
    <source>
        <dbReference type="Proteomes" id="UP001623661"/>
    </source>
</evidence>
<dbReference type="Proteomes" id="UP001623661">
    <property type="component" value="Unassembled WGS sequence"/>
</dbReference>
<dbReference type="InterPro" id="IPR035996">
    <property type="entry name" value="4pyrrol_Methylase_sf"/>
</dbReference>
<dbReference type="InterPro" id="IPR012818">
    <property type="entry name" value="CbiE"/>
</dbReference>
<keyword evidence="2" id="KW-0169">Cobalamin biosynthesis</keyword>
<evidence type="ECO:0000256" key="4">
    <source>
        <dbReference type="ARBA" id="ARBA00022679"/>
    </source>
</evidence>
<accession>A0ABW8TVU1</accession>
<evidence type="ECO:0000256" key="5">
    <source>
        <dbReference type="ARBA" id="ARBA00022691"/>
    </source>
</evidence>
<dbReference type="Gene3D" id="3.40.1010.10">
    <property type="entry name" value="Cobalt-precorrin-4 Transmethylase, Domain 1"/>
    <property type="match status" value="1"/>
</dbReference>
<dbReference type="InterPro" id="IPR014777">
    <property type="entry name" value="4pyrrole_Mease_sub1"/>
</dbReference>
<dbReference type="PANTHER" id="PTHR43182:SF1">
    <property type="entry name" value="COBALT-PRECORRIN-7 C(5)-METHYLTRANSFERASE"/>
    <property type="match status" value="1"/>
</dbReference>
<reference evidence="7 8" key="1">
    <citation type="submission" date="2024-11" db="EMBL/GenBank/DDBJ databases">
        <authorList>
            <person name="Heng Y.C."/>
            <person name="Lim A.C.H."/>
            <person name="Lee J.K.Y."/>
            <person name="Kittelmann S."/>
        </authorList>
    </citation>
    <scope>NUCLEOTIDE SEQUENCE [LARGE SCALE GENOMIC DNA]</scope>
    <source>
        <strain evidence="7 8">WILCCON 0202</strain>
    </source>
</reference>
<organism evidence="7 8">
    <name type="scientific">Candidatus Clostridium radicumherbarum</name>
    <dbReference type="NCBI Taxonomy" id="3381662"/>
    <lineage>
        <taxon>Bacteria</taxon>
        <taxon>Bacillati</taxon>
        <taxon>Bacillota</taxon>
        <taxon>Clostridia</taxon>
        <taxon>Eubacteriales</taxon>
        <taxon>Clostridiaceae</taxon>
        <taxon>Clostridium</taxon>
    </lineage>
</organism>
<evidence type="ECO:0000256" key="3">
    <source>
        <dbReference type="ARBA" id="ARBA00022603"/>
    </source>
</evidence>
<evidence type="ECO:0000256" key="1">
    <source>
        <dbReference type="ARBA" id="ARBA00004953"/>
    </source>
</evidence>
<feature type="domain" description="Tetrapyrrole methylase" evidence="6">
    <location>
        <begin position="1"/>
        <end position="179"/>
    </location>
</feature>
<keyword evidence="5" id="KW-0949">S-adenosyl-L-methionine</keyword>
<evidence type="ECO:0000256" key="2">
    <source>
        <dbReference type="ARBA" id="ARBA00022573"/>
    </source>
</evidence>
<evidence type="ECO:0000313" key="7">
    <source>
        <dbReference type="EMBL" id="MFL0268661.1"/>
    </source>
</evidence>
<gene>
    <name evidence="7" type="primary">cbiE</name>
    <name evidence="7" type="ORF">ACJDUH_11220</name>
</gene>
<dbReference type="InterPro" id="IPR050714">
    <property type="entry name" value="Cobalamin_biosynth_MTase"/>
</dbReference>
<proteinExistence type="predicted"/>
<dbReference type="SUPFAM" id="SSF53790">
    <property type="entry name" value="Tetrapyrrole methylase"/>
    <property type="match status" value="1"/>
</dbReference>
<keyword evidence="8" id="KW-1185">Reference proteome</keyword>
<dbReference type="PANTHER" id="PTHR43182">
    <property type="entry name" value="COBALT-PRECORRIN-6B C(15)-METHYLTRANSFERASE (DECARBOXYLATING)"/>
    <property type="match status" value="1"/>
</dbReference>
<dbReference type="EMBL" id="JBJHZY010000002">
    <property type="protein sequence ID" value="MFL0268661.1"/>
    <property type="molecule type" value="Genomic_DNA"/>
</dbReference>
<name>A0ABW8TVU1_9CLOT</name>
<comment type="caution">
    <text evidence="7">The sequence shown here is derived from an EMBL/GenBank/DDBJ whole genome shotgun (WGS) entry which is preliminary data.</text>
</comment>